<name>A0A2M7VGT6_9BACT</name>
<evidence type="ECO:0000313" key="1">
    <source>
        <dbReference type="EMBL" id="PIZ99937.1"/>
    </source>
</evidence>
<sequence>MSKENNPQIQIADQIMGAEYTNAMQVMHNKEEFQMAFLNIIAQSGRVVSKVVTTPGHMKRILTALRENMEKYEQQFGTIDESQAPAQFGFEERK</sequence>
<dbReference type="InterPro" id="IPR021857">
    <property type="entry name" value="DUF3467"/>
</dbReference>
<accession>A0A2M7VGT6</accession>
<organism evidence="1 2">
    <name type="scientific">Candidatus Komeilibacteria bacterium CG_4_10_14_0_2_um_filter_37_10</name>
    <dbReference type="NCBI Taxonomy" id="1974470"/>
    <lineage>
        <taxon>Bacteria</taxon>
        <taxon>Candidatus Komeiliibacteriota</taxon>
    </lineage>
</organism>
<comment type="caution">
    <text evidence="1">The sequence shown here is derived from an EMBL/GenBank/DDBJ whole genome shotgun (WGS) entry which is preliminary data.</text>
</comment>
<dbReference type="EMBL" id="PFPO01000002">
    <property type="protein sequence ID" value="PIZ99937.1"/>
    <property type="molecule type" value="Genomic_DNA"/>
</dbReference>
<protein>
    <submittedName>
        <fullName evidence="1">DUF3467 domain-containing protein</fullName>
    </submittedName>
</protein>
<reference evidence="2" key="1">
    <citation type="submission" date="2017-09" db="EMBL/GenBank/DDBJ databases">
        <title>Depth-based differentiation of microbial function through sediment-hosted aquifers and enrichment of novel symbionts in the deep terrestrial subsurface.</title>
        <authorList>
            <person name="Probst A.J."/>
            <person name="Ladd B."/>
            <person name="Jarett J.K."/>
            <person name="Geller-Mcgrath D.E."/>
            <person name="Sieber C.M.K."/>
            <person name="Emerson J.B."/>
            <person name="Anantharaman K."/>
            <person name="Thomas B.C."/>
            <person name="Malmstrom R."/>
            <person name="Stieglmeier M."/>
            <person name="Klingl A."/>
            <person name="Woyke T."/>
            <person name="Ryan C.M."/>
            <person name="Banfield J.F."/>
        </authorList>
    </citation>
    <scope>NUCLEOTIDE SEQUENCE [LARGE SCALE GENOMIC DNA]</scope>
</reference>
<gene>
    <name evidence="1" type="ORF">COX77_00050</name>
</gene>
<proteinExistence type="predicted"/>
<evidence type="ECO:0000313" key="2">
    <source>
        <dbReference type="Proteomes" id="UP000230405"/>
    </source>
</evidence>
<dbReference type="AlphaFoldDB" id="A0A2M7VGT6"/>
<dbReference type="Proteomes" id="UP000230405">
    <property type="component" value="Unassembled WGS sequence"/>
</dbReference>
<dbReference type="Pfam" id="PF11950">
    <property type="entry name" value="DUF3467"/>
    <property type="match status" value="1"/>
</dbReference>